<dbReference type="Gene3D" id="3.30.420.10">
    <property type="entry name" value="Ribonuclease H-like superfamily/Ribonuclease H"/>
    <property type="match status" value="1"/>
</dbReference>
<dbReference type="InterPro" id="IPR036397">
    <property type="entry name" value="RNaseH_sf"/>
</dbReference>
<proteinExistence type="predicted"/>
<name>A0A8D9FCZ9_9HEMI</name>
<evidence type="ECO:0008006" key="2">
    <source>
        <dbReference type="Google" id="ProtNLM"/>
    </source>
</evidence>
<organism evidence="1">
    <name type="scientific">Cacopsylla melanoneura</name>
    <dbReference type="NCBI Taxonomy" id="428564"/>
    <lineage>
        <taxon>Eukaryota</taxon>
        <taxon>Metazoa</taxon>
        <taxon>Ecdysozoa</taxon>
        <taxon>Arthropoda</taxon>
        <taxon>Hexapoda</taxon>
        <taxon>Insecta</taxon>
        <taxon>Pterygota</taxon>
        <taxon>Neoptera</taxon>
        <taxon>Paraneoptera</taxon>
        <taxon>Hemiptera</taxon>
        <taxon>Sternorrhyncha</taxon>
        <taxon>Psylloidea</taxon>
        <taxon>Psyllidae</taxon>
        <taxon>Psyllinae</taxon>
        <taxon>Cacopsylla</taxon>
    </lineage>
</organism>
<reference evidence="1" key="1">
    <citation type="submission" date="2021-05" db="EMBL/GenBank/DDBJ databases">
        <authorList>
            <person name="Alioto T."/>
            <person name="Alioto T."/>
            <person name="Gomez Garrido J."/>
        </authorList>
    </citation>
    <scope>NUCLEOTIDE SEQUENCE</scope>
</reference>
<sequence length="165" mass="19339">MGNHIIGPLFYRENLTGELYLSMLEDTINPLITDLVENCIDENGNPEFNADRIVFQHDGCPAHFDCRVRAYLDDNFPNRWIGRRGPQEWSPRSPDFAPNDFFLWGYLKSVVYRTPPSTIEDLKIRIQTACNNITPETFKNVRAEFHNRMFYCLEVNGQHFEHLLN</sequence>
<evidence type="ECO:0000313" key="1">
    <source>
        <dbReference type="EMBL" id="CAG6785517.1"/>
    </source>
</evidence>
<dbReference type="EMBL" id="HBUF01644095">
    <property type="protein sequence ID" value="CAG6785517.1"/>
    <property type="molecule type" value="Transcribed_RNA"/>
</dbReference>
<protein>
    <recommendedName>
        <fullName evidence="2">Transposable element Tc3 transposase</fullName>
    </recommendedName>
</protein>
<dbReference type="AlphaFoldDB" id="A0A8D9FCZ9"/>
<dbReference type="PANTHER" id="PTHR47326:SF1">
    <property type="entry name" value="HTH PSQ-TYPE DOMAIN-CONTAINING PROTEIN"/>
    <property type="match status" value="1"/>
</dbReference>
<accession>A0A8D9FCZ9</accession>
<dbReference type="PANTHER" id="PTHR47326">
    <property type="entry name" value="TRANSPOSABLE ELEMENT TC3 TRANSPOSASE-LIKE PROTEIN"/>
    <property type="match status" value="1"/>
</dbReference>
<dbReference type="GO" id="GO:0003676">
    <property type="term" value="F:nucleic acid binding"/>
    <property type="evidence" value="ECO:0007669"/>
    <property type="project" value="InterPro"/>
</dbReference>
<dbReference type="EMBL" id="HBUF01644094">
    <property type="protein sequence ID" value="CAG6785516.1"/>
    <property type="molecule type" value="Transcribed_RNA"/>
</dbReference>